<evidence type="ECO:0000313" key="2">
    <source>
        <dbReference type="EMBL" id="QWZ08187.1"/>
    </source>
</evidence>
<dbReference type="Proteomes" id="UP000683575">
    <property type="component" value="Chromosome"/>
</dbReference>
<keyword evidence="3" id="KW-1185">Reference proteome</keyword>
<proteinExistence type="predicted"/>
<reference evidence="2" key="1">
    <citation type="submission" date="2021-06" db="EMBL/GenBank/DDBJ databases">
        <title>Complete genome sequence of Nocardioides sp. G188.</title>
        <authorList>
            <person name="Im W.-T."/>
        </authorList>
    </citation>
    <scope>NUCLEOTIDE SEQUENCE</scope>
    <source>
        <strain evidence="2">G188</strain>
    </source>
</reference>
<sequence length="147" mass="15775">MEPWRVKQVVNVLNGSTLLGLAVARAGRAHVDRGPRGLVVATGYRLPLPVASAFTLGNVVASTHDRAWLDARPALMRHEERHTWQYVACLGLPLLPLYLLAVGWSLLVGGDPAVHNAFERLAGLADGGYPTVSARARRRGQAAAQPS</sequence>
<accession>A0A975SYL6</accession>
<evidence type="ECO:0000313" key="3">
    <source>
        <dbReference type="Proteomes" id="UP000683575"/>
    </source>
</evidence>
<evidence type="ECO:0000256" key="1">
    <source>
        <dbReference type="SAM" id="Phobius"/>
    </source>
</evidence>
<gene>
    <name evidence="2" type="ORF">KRR39_23125</name>
</gene>
<organism evidence="2 3">
    <name type="scientific">Nocardioides panacis</name>
    <dbReference type="NCBI Taxonomy" id="2849501"/>
    <lineage>
        <taxon>Bacteria</taxon>
        <taxon>Bacillati</taxon>
        <taxon>Actinomycetota</taxon>
        <taxon>Actinomycetes</taxon>
        <taxon>Propionibacteriales</taxon>
        <taxon>Nocardioidaceae</taxon>
        <taxon>Nocardioides</taxon>
    </lineage>
</organism>
<protein>
    <recommendedName>
        <fullName evidence="4">DUF4157 domain-containing protein</fullName>
    </recommendedName>
</protein>
<keyword evidence="1" id="KW-1133">Transmembrane helix</keyword>
<evidence type="ECO:0008006" key="4">
    <source>
        <dbReference type="Google" id="ProtNLM"/>
    </source>
</evidence>
<feature type="transmembrane region" description="Helical" evidence="1">
    <location>
        <begin position="86"/>
        <end position="107"/>
    </location>
</feature>
<dbReference type="EMBL" id="CP077062">
    <property type="protein sequence ID" value="QWZ08187.1"/>
    <property type="molecule type" value="Genomic_DNA"/>
</dbReference>
<dbReference type="AlphaFoldDB" id="A0A975SYL6"/>
<keyword evidence="1" id="KW-0472">Membrane</keyword>
<name>A0A975SYL6_9ACTN</name>
<dbReference type="RefSeq" id="WP_216939696.1">
    <property type="nucleotide sequence ID" value="NZ_CP077062.1"/>
</dbReference>
<dbReference type="KEGG" id="nps:KRR39_23125"/>
<keyword evidence="1" id="KW-0812">Transmembrane</keyword>